<dbReference type="OrthoDB" id="683240at2759"/>
<keyword evidence="3" id="KW-0285">Flavoprotein</keyword>
<dbReference type="InterPro" id="IPR051205">
    <property type="entry name" value="UbiH/COQ6_monooxygenase"/>
</dbReference>
<keyword evidence="5" id="KW-0560">Oxidoreductase</keyword>
<proteinExistence type="inferred from homology"/>
<sequence length="448" mass="49293">MSFWLRRSVQLWHQRTLCSALTGTKSYDIVIVGGGLVGAAVCAGVAQSGSPCKIAIVEPNLQKFLSNSVEQEERSFPLRTSTINPASQRWLKKLKIWELLDSQEIASFSRMKVWDSRSGSSIVFHSSEVGLESLGSVVANDDLLRACYRRIQRSAMSKQSKIDFFDSGVDTFQWSSSHRGFTEWPVLTLKDGNELHCRLVIAADGSNSPTRKSANIPWFSHYYQQRAIVVTVRTEKLHRTAWQRFLSTGPIALLPMAGLNVSNVVWSTTELEASILSSATKEALIDELNKAFLGVANDTILKKADSEEYPPVISEILKGPASFPLVLGHATEYVKERLVLVGDAAHSVHPLAGQGVNLGFADARCLVEILENARMTGRDFGEISLLLQYQLRRLPKNLLMLSSLHGLETIFSSSLGPVSFIRGLGMSLLGGFIPAKKAIIDFASGKIE</sequence>
<evidence type="ECO:0000313" key="9">
    <source>
        <dbReference type="Proteomes" id="UP001061958"/>
    </source>
</evidence>
<dbReference type="SUPFAM" id="SSF51905">
    <property type="entry name" value="FAD/NAD(P)-binding domain"/>
    <property type="match status" value="1"/>
</dbReference>
<keyword evidence="4" id="KW-0274">FAD</keyword>
<comment type="cofactor">
    <cofactor evidence="1">
        <name>FAD</name>
        <dbReference type="ChEBI" id="CHEBI:57692"/>
    </cofactor>
</comment>
<dbReference type="NCBIfam" id="TIGR01988">
    <property type="entry name" value="Ubi-OHases"/>
    <property type="match status" value="1"/>
</dbReference>
<evidence type="ECO:0000259" key="7">
    <source>
        <dbReference type="Pfam" id="PF01494"/>
    </source>
</evidence>
<dbReference type="FunFam" id="3.50.50.60:FF:000021">
    <property type="entry name" value="Ubiquinone biosynthesis monooxygenase COQ6"/>
    <property type="match status" value="1"/>
</dbReference>
<evidence type="ECO:0000313" key="8">
    <source>
        <dbReference type="EMBL" id="GJQ11153.1"/>
    </source>
</evidence>
<comment type="caution">
    <text evidence="8">The sequence shown here is derived from an EMBL/GenBank/DDBJ whole genome shotgun (WGS) entry which is preliminary data.</text>
</comment>
<dbReference type="PANTHER" id="PTHR43876">
    <property type="entry name" value="UBIQUINONE BIOSYNTHESIS MONOOXYGENASE COQ6, MITOCHONDRIAL"/>
    <property type="match status" value="1"/>
</dbReference>
<evidence type="ECO:0000256" key="6">
    <source>
        <dbReference type="ARBA" id="ARBA00023033"/>
    </source>
</evidence>
<evidence type="ECO:0000256" key="3">
    <source>
        <dbReference type="ARBA" id="ARBA00022630"/>
    </source>
</evidence>
<protein>
    <recommendedName>
        <fullName evidence="7">FAD-binding domain-containing protein</fullName>
    </recommendedName>
</protein>
<name>A0A9C7UPR8_9RHOD</name>
<dbReference type="PROSITE" id="PS01304">
    <property type="entry name" value="UBIH"/>
    <property type="match status" value="1"/>
</dbReference>
<dbReference type="InterPro" id="IPR010971">
    <property type="entry name" value="UbiH/COQ6"/>
</dbReference>
<keyword evidence="9" id="KW-1185">Reference proteome</keyword>
<dbReference type="PANTHER" id="PTHR43876:SF7">
    <property type="entry name" value="UBIQUINONE BIOSYNTHESIS MONOOXYGENASE COQ6, MITOCHONDRIAL"/>
    <property type="match status" value="1"/>
</dbReference>
<dbReference type="Gene3D" id="3.50.50.60">
    <property type="entry name" value="FAD/NAD(P)-binding domain"/>
    <property type="match status" value="2"/>
</dbReference>
<evidence type="ECO:0000256" key="5">
    <source>
        <dbReference type="ARBA" id="ARBA00023002"/>
    </source>
</evidence>
<dbReference type="InterPro" id="IPR018168">
    <property type="entry name" value="Ubi_Hdrlase_CS"/>
</dbReference>
<dbReference type="PRINTS" id="PR00420">
    <property type="entry name" value="RNGMNOXGNASE"/>
</dbReference>
<dbReference type="GO" id="GO:0005739">
    <property type="term" value="C:mitochondrion"/>
    <property type="evidence" value="ECO:0007669"/>
    <property type="project" value="TreeGrafter"/>
</dbReference>
<gene>
    <name evidence="8" type="ORF">GpartN1_g2944.t1</name>
</gene>
<dbReference type="Pfam" id="PF01494">
    <property type="entry name" value="FAD_binding_3"/>
    <property type="match status" value="1"/>
</dbReference>
<dbReference type="InterPro" id="IPR002938">
    <property type="entry name" value="FAD-bd"/>
</dbReference>
<feature type="domain" description="FAD-binding" evidence="7">
    <location>
        <begin position="191"/>
        <end position="395"/>
    </location>
</feature>
<dbReference type="GO" id="GO:0071949">
    <property type="term" value="F:FAD binding"/>
    <property type="evidence" value="ECO:0007669"/>
    <property type="project" value="InterPro"/>
</dbReference>
<dbReference type="InterPro" id="IPR036188">
    <property type="entry name" value="FAD/NAD-bd_sf"/>
</dbReference>
<dbReference type="GO" id="GO:0016705">
    <property type="term" value="F:oxidoreductase activity, acting on paired donors, with incorporation or reduction of molecular oxygen"/>
    <property type="evidence" value="ECO:0007669"/>
    <property type="project" value="InterPro"/>
</dbReference>
<dbReference type="EMBL" id="BQMJ01000021">
    <property type="protein sequence ID" value="GJQ11153.1"/>
    <property type="molecule type" value="Genomic_DNA"/>
</dbReference>
<evidence type="ECO:0000256" key="4">
    <source>
        <dbReference type="ARBA" id="ARBA00022827"/>
    </source>
</evidence>
<dbReference type="Proteomes" id="UP001061958">
    <property type="component" value="Unassembled WGS sequence"/>
</dbReference>
<dbReference type="AlphaFoldDB" id="A0A9C7UPR8"/>
<accession>A0A9C7UPR8</accession>
<evidence type="ECO:0000256" key="1">
    <source>
        <dbReference type="ARBA" id="ARBA00001974"/>
    </source>
</evidence>
<keyword evidence="6" id="KW-0503">Monooxygenase</keyword>
<organism evidence="8 9">
    <name type="scientific">Galdieria partita</name>
    <dbReference type="NCBI Taxonomy" id="83374"/>
    <lineage>
        <taxon>Eukaryota</taxon>
        <taxon>Rhodophyta</taxon>
        <taxon>Bangiophyceae</taxon>
        <taxon>Galdieriales</taxon>
        <taxon>Galdieriaceae</taxon>
        <taxon>Galdieria</taxon>
    </lineage>
</organism>
<dbReference type="GO" id="GO:0006744">
    <property type="term" value="P:ubiquinone biosynthetic process"/>
    <property type="evidence" value="ECO:0007669"/>
    <property type="project" value="InterPro"/>
</dbReference>
<comment type="similarity">
    <text evidence="2">Belongs to the UbiH/COQ6 family.</text>
</comment>
<reference evidence="8" key="1">
    <citation type="journal article" date="2022" name="Proc. Natl. Acad. Sci. U.S.A.">
        <title>Life cycle and functional genomics of the unicellular red alga Galdieria for elucidating algal and plant evolution and industrial use.</title>
        <authorList>
            <person name="Hirooka S."/>
            <person name="Itabashi T."/>
            <person name="Ichinose T.M."/>
            <person name="Onuma R."/>
            <person name="Fujiwara T."/>
            <person name="Yamashita S."/>
            <person name="Jong L.W."/>
            <person name="Tomita R."/>
            <person name="Iwane A.H."/>
            <person name="Miyagishima S.Y."/>
        </authorList>
    </citation>
    <scope>NUCLEOTIDE SEQUENCE</scope>
    <source>
        <strain evidence="8">NBRC 102759</strain>
    </source>
</reference>
<evidence type="ECO:0000256" key="2">
    <source>
        <dbReference type="ARBA" id="ARBA00005349"/>
    </source>
</evidence>
<reference evidence="8" key="2">
    <citation type="submission" date="2022-01" db="EMBL/GenBank/DDBJ databases">
        <authorList>
            <person name="Hirooka S."/>
            <person name="Miyagishima S.Y."/>
        </authorList>
    </citation>
    <scope>NUCLEOTIDE SEQUENCE</scope>
    <source>
        <strain evidence="8">NBRC 102759</strain>
    </source>
</reference>
<dbReference type="GO" id="GO:0004497">
    <property type="term" value="F:monooxygenase activity"/>
    <property type="evidence" value="ECO:0007669"/>
    <property type="project" value="UniProtKB-KW"/>
</dbReference>